<proteinExistence type="predicted"/>
<geneLocation type="mitochondrion" evidence="2"/>
<dbReference type="EMBL" id="MN356101">
    <property type="protein sequence ID" value="QTG38697.1"/>
    <property type="molecule type" value="Genomic_DNA"/>
</dbReference>
<dbReference type="AlphaFoldDB" id="A0A8A5RI58"/>
<accession>A0A8A5RI58</accession>
<keyword evidence="1" id="KW-0812">Transmembrane</keyword>
<keyword evidence="1" id="KW-1133">Transmembrane helix</keyword>
<sequence length="236" mass="27133">MEIKFIMQLNYFLVLPLFIPSLIIRIIFNPSIVRCDPSVISFAALHQSKKSFCFIPIRGYNSKKGITFSIRSENLTITKVTDGNWVCFSILPEPKYLIINSINLVSLSCCGILNLNWTAYPVLVFELYIFISKVPSPFTNPVIHWGSGILSVFTLGLLTGTMLLKFDFTIWERPVFIEAFILIIWFNPSIVRWSLLFIRYTMVLNSKKSAAFWVNKVYFKKCGIIVFVKSLTLDTE</sequence>
<evidence type="ECO:0000313" key="2">
    <source>
        <dbReference type="EMBL" id="QTG38697.1"/>
    </source>
</evidence>
<feature type="transmembrane region" description="Helical" evidence="1">
    <location>
        <begin position="142"/>
        <end position="164"/>
    </location>
</feature>
<organism evidence="2">
    <name type="scientific">Ganoderma sp. TQC-2021a</name>
    <dbReference type="NCBI Taxonomy" id="2816325"/>
    <lineage>
        <taxon>Eukaryota</taxon>
        <taxon>Fungi</taxon>
        <taxon>Dikarya</taxon>
        <taxon>Basidiomycota</taxon>
        <taxon>Agaricomycotina</taxon>
        <taxon>Agaricomycetes</taxon>
        <taxon>Polyporales</taxon>
        <taxon>Polyporaceae</taxon>
        <taxon>Ganoderma</taxon>
    </lineage>
</organism>
<evidence type="ECO:0000256" key="1">
    <source>
        <dbReference type="SAM" id="Phobius"/>
    </source>
</evidence>
<name>A0A8A5RI58_9APHY</name>
<gene>
    <name evidence="2" type="primary">orf236</name>
</gene>
<protein>
    <submittedName>
        <fullName evidence="2">Uncharacterized protein</fullName>
    </submittedName>
</protein>
<keyword evidence="2" id="KW-0496">Mitochondrion</keyword>
<feature type="transmembrane region" description="Helical" evidence="1">
    <location>
        <begin position="9"/>
        <end position="28"/>
    </location>
</feature>
<keyword evidence="1" id="KW-0472">Membrane</keyword>
<reference evidence="2" key="1">
    <citation type="submission" date="2019-08" db="EMBL/GenBank/DDBJ databases">
        <title>The mitochondrial genome sequence of Ganoderma sp. strain Zizhi S2, merged Ganoderma duropora and G. sinense into a new complex species.</title>
        <authorList>
            <person name="Chen T.-Q."/>
            <person name="Xu X.-L."/>
        </authorList>
    </citation>
    <scope>NUCLEOTIDE SEQUENCE</scope>
    <source>
        <strain evidence="2">Zizhi S2</strain>
    </source>
</reference>
<feature type="transmembrane region" description="Helical" evidence="1">
    <location>
        <begin position="176"/>
        <end position="198"/>
    </location>
</feature>